<dbReference type="PANTHER" id="PTHR45641">
    <property type="entry name" value="TETRATRICOPEPTIDE REPEAT PROTEIN (AFU_ORTHOLOGUE AFUA_6G03870)"/>
    <property type="match status" value="1"/>
</dbReference>
<dbReference type="Proteomes" id="UP000594001">
    <property type="component" value="Chromosome"/>
</dbReference>
<evidence type="ECO:0000256" key="1">
    <source>
        <dbReference type="ARBA" id="ARBA00022737"/>
    </source>
</evidence>
<dbReference type="Pfam" id="PF00931">
    <property type="entry name" value="NB-ARC"/>
    <property type="match status" value="1"/>
</dbReference>
<dbReference type="Pfam" id="PF13424">
    <property type="entry name" value="TPR_12"/>
    <property type="match status" value="1"/>
</dbReference>
<dbReference type="EMBL" id="CP054719">
    <property type="protein sequence ID" value="QOL20440.1"/>
    <property type="molecule type" value="Genomic_DNA"/>
</dbReference>
<protein>
    <submittedName>
        <fullName evidence="5">Tetratricopeptide repeat protein</fullName>
    </submittedName>
</protein>
<dbReference type="Gene3D" id="3.40.50.300">
    <property type="entry name" value="P-loop containing nucleotide triphosphate hydrolases"/>
    <property type="match status" value="1"/>
</dbReference>
<organism evidence="5 6">
    <name type="scientific">Candidatus Bodocaedibacter vickermanii</name>
    <dbReference type="NCBI Taxonomy" id="2741701"/>
    <lineage>
        <taxon>Bacteria</taxon>
        <taxon>Pseudomonadati</taxon>
        <taxon>Pseudomonadota</taxon>
        <taxon>Alphaproteobacteria</taxon>
        <taxon>Holosporales</taxon>
        <taxon>Candidatus Paracaedibacteraceae</taxon>
        <taxon>Candidatus Bodocaedibacter</taxon>
    </lineage>
</organism>
<evidence type="ECO:0000256" key="2">
    <source>
        <dbReference type="ARBA" id="ARBA00022803"/>
    </source>
</evidence>
<dbReference type="InterPro" id="IPR011990">
    <property type="entry name" value="TPR-like_helical_dom_sf"/>
</dbReference>
<feature type="chain" id="PRO_5032638072" evidence="3">
    <location>
        <begin position="22"/>
        <end position="927"/>
    </location>
</feature>
<dbReference type="SUPFAM" id="SSF52540">
    <property type="entry name" value="P-loop containing nucleoside triphosphate hydrolases"/>
    <property type="match status" value="1"/>
</dbReference>
<keyword evidence="1" id="KW-0677">Repeat</keyword>
<dbReference type="InterPro" id="IPR019734">
    <property type="entry name" value="TPR_rpt"/>
</dbReference>
<name>A0A7L9RUY1_9PROT</name>
<dbReference type="RefSeq" id="WP_350331985.1">
    <property type="nucleotide sequence ID" value="NZ_CP054719.1"/>
</dbReference>
<keyword evidence="3" id="KW-0732">Signal</keyword>
<dbReference type="KEGG" id="pbal:CPBP_01234"/>
<evidence type="ECO:0000256" key="3">
    <source>
        <dbReference type="SAM" id="SignalP"/>
    </source>
</evidence>
<sequence length="927" mass="104138">MCDSKIILSIISLITTNFLFASNNQVKTGDGNRIHLASAKLINSENDICWKPVQCNLPLPASAVLLERAGLIERLKGYFKSNADITTVALVGVVGMGGVGKTTLARLWAAKRIAESPTLTVWEFNAETEATLLQSLKEFSTRLAQTPDQKAILQSIEDIKDSTDREAKRLVFVQDVLRASEGWVLVYDNVERLGDIFKYLPQASTVWGKGQVILTTRNAQLKNVGEQILTLEDLTPDEELTLYSRIRHQKEPQQLTSKETEDAQLVLKKLPPFPLDISIAAKYIGNYKLSPAEYLAALDKQDASFLEVQQELLKDGGEYNKTRYEIITLSIKKIIESDTENLQKLLMLSMMDSQDVPKEMLSNTSEGIKVSGKADKFIREMMKHSLVTMGTASGDIGTISMHRSTWEIMYAYLVSTLKLSQSHPVVRNVIRSMADYVYSAIDEAKRSVLLLLESHGKRISTSELLTTDEQMKVTGMLGCIYFYTSKGKDAQELLEKSIKYIELNISRDQQRLARLYLHLGLTYRLNCKYSLAEEYLSKAIKAYTYSNNTPGRIEALCLLAHMYVVKGDFLKTKEQLEKVKALDSKDTSTKDIILRVTSLVERELGNMSIALESINQSIVQREVAKKCDQIQAWNLVYKSLVYKDMGDYASAAEWAKKGDMLHAEYDATSKMYAGLIMHRGSINRLLGNYDISEKEIKIALAICEKEAEESPMEVGRGKIFLAKVYRNTGHLDKAFTEAKAAERLYIDLFGEKNLRTSWIRMTIGQIYNDQGKYCEARDVFQECLDVHRTMLSDAHPKIGKILSELGYAQVKLGDIKQGHANLELGLKNYEAHYGKDHLRTAYVLRLISDSLQLQGDLKGAEAAALRAYTICQKANHPDQILSLERLGDVRLKSGNTQGSDDLKKALNMAEITFGADSPHVTRIKAKL</sequence>
<dbReference type="InterPro" id="IPR027417">
    <property type="entry name" value="P-loop_NTPase"/>
</dbReference>
<evidence type="ECO:0000259" key="4">
    <source>
        <dbReference type="Pfam" id="PF00931"/>
    </source>
</evidence>
<dbReference type="GO" id="GO:0043531">
    <property type="term" value="F:ADP binding"/>
    <property type="evidence" value="ECO:0007669"/>
    <property type="project" value="InterPro"/>
</dbReference>
<proteinExistence type="predicted"/>
<dbReference type="AlphaFoldDB" id="A0A7L9RUY1"/>
<evidence type="ECO:0000313" key="6">
    <source>
        <dbReference type="Proteomes" id="UP000594001"/>
    </source>
</evidence>
<feature type="signal peptide" evidence="3">
    <location>
        <begin position="1"/>
        <end position="21"/>
    </location>
</feature>
<dbReference type="Gene3D" id="1.25.40.10">
    <property type="entry name" value="Tetratricopeptide repeat domain"/>
    <property type="match status" value="3"/>
</dbReference>
<dbReference type="SUPFAM" id="SSF48452">
    <property type="entry name" value="TPR-like"/>
    <property type="match status" value="2"/>
</dbReference>
<accession>A0A7L9RUY1</accession>
<evidence type="ECO:0000313" key="5">
    <source>
        <dbReference type="EMBL" id="QOL20440.1"/>
    </source>
</evidence>
<keyword evidence="2" id="KW-0802">TPR repeat</keyword>
<reference evidence="5 6" key="1">
    <citation type="submission" date="2020-06" db="EMBL/GenBank/DDBJ databases">
        <title>The endosymbiont of the kinetoplastid Bodo saltans is a Paracaedibacter-like alpha-proteobacterium possessing a putative toxin-antitoxin system.</title>
        <authorList>
            <person name="Midha S."/>
            <person name="Rigden D.J."/>
            <person name="Siozios S."/>
            <person name="Hurst G.D.D."/>
            <person name="Jackson A.P."/>
        </authorList>
    </citation>
    <scope>NUCLEOTIDE SEQUENCE [LARGE SCALE GENOMIC DNA]</scope>
    <source>
        <strain evidence="5">Lake Konstanz</strain>
    </source>
</reference>
<dbReference type="PRINTS" id="PR00364">
    <property type="entry name" value="DISEASERSIST"/>
</dbReference>
<dbReference type="SMART" id="SM00028">
    <property type="entry name" value="TPR"/>
    <property type="match status" value="6"/>
</dbReference>
<dbReference type="PANTHER" id="PTHR45641:SF19">
    <property type="entry name" value="NEPHROCYSTIN-3"/>
    <property type="match status" value="1"/>
</dbReference>
<gene>
    <name evidence="5" type="ORF">CPBP_01234</name>
</gene>
<feature type="domain" description="NB-ARC" evidence="4">
    <location>
        <begin position="72"/>
        <end position="249"/>
    </location>
</feature>
<dbReference type="InterPro" id="IPR002182">
    <property type="entry name" value="NB-ARC"/>
</dbReference>
<keyword evidence="6" id="KW-1185">Reference proteome</keyword>